<dbReference type="InterPro" id="IPR045407">
    <property type="entry name" value="DUF6512"/>
</dbReference>
<dbReference type="RefSeq" id="WP_256132114.1">
    <property type="nucleotide sequence ID" value="NZ_JANFXK010000009.1"/>
</dbReference>
<protein>
    <submittedName>
        <fullName evidence="2">DUF6512 family protein</fullName>
    </submittedName>
</protein>
<comment type="caution">
    <text evidence="2">The sequence shown here is derived from an EMBL/GenBank/DDBJ whole genome shotgun (WGS) entry which is preliminary data.</text>
</comment>
<name>A0ABT1RP37_9FIRM</name>
<evidence type="ECO:0000256" key="1">
    <source>
        <dbReference type="SAM" id="Phobius"/>
    </source>
</evidence>
<dbReference type="Proteomes" id="UP001524502">
    <property type="component" value="Unassembled WGS sequence"/>
</dbReference>
<keyword evidence="1" id="KW-1133">Transmembrane helix</keyword>
<accession>A0ABT1RP37</accession>
<organism evidence="2 3">
    <name type="scientific">Anaerovorax odorimutans</name>
    <dbReference type="NCBI Taxonomy" id="109327"/>
    <lineage>
        <taxon>Bacteria</taxon>
        <taxon>Bacillati</taxon>
        <taxon>Bacillota</taxon>
        <taxon>Clostridia</taxon>
        <taxon>Peptostreptococcales</taxon>
        <taxon>Anaerovoracaceae</taxon>
        <taxon>Anaerovorax</taxon>
    </lineage>
</organism>
<keyword evidence="3" id="KW-1185">Reference proteome</keyword>
<keyword evidence="1" id="KW-0472">Membrane</keyword>
<feature type="transmembrane region" description="Helical" evidence="1">
    <location>
        <begin position="138"/>
        <end position="156"/>
    </location>
</feature>
<dbReference type="Pfam" id="PF20122">
    <property type="entry name" value="DUF6512"/>
    <property type="match status" value="1"/>
</dbReference>
<feature type="transmembrane region" description="Helical" evidence="1">
    <location>
        <begin position="108"/>
        <end position="126"/>
    </location>
</feature>
<feature type="transmembrane region" description="Helical" evidence="1">
    <location>
        <begin position="78"/>
        <end position="96"/>
    </location>
</feature>
<sequence length="174" mass="19190">MNIKRWHIAGILFTVVLGTLTHFFYHWSGENPLVASFSAVNESTWEHLKLLATPMFVFSAVEYFAYGRHKPGFIAVKLLSVLLGMAVIVVSFYGYTALLGTNYLPLDIGTFILGVLAAYLFSWQLLKKDAFSSSKADMLAGIGAAVLIVCFVLFTIQPPHAFIFEDPITGAYGL</sequence>
<proteinExistence type="predicted"/>
<evidence type="ECO:0000313" key="3">
    <source>
        <dbReference type="Proteomes" id="UP001524502"/>
    </source>
</evidence>
<reference evidence="2 3" key="1">
    <citation type="submission" date="2022-06" db="EMBL/GenBank/DDBJ databases">
        <title>Isolation of gut microbiota from human fecal samples.</title>
        <authorList>
            <person name="Pamer E.G."/>
            <person name="Barat B."/>
            <person name="Waligurski E."/>
            <person name="Medina S."/>
            <person name="Paddock L."/>
            <person name="Mostad J."/>
        </authorList>
    </citation>
    <scope>NUCLEOTIDE SEQUENCE [LARGE SCALE GENOMIC DNA]</scope>
    <source>
        <strain evidence="2 3">SL.3.17</strain>
    </source>
</reference>
<feature type="transmembrane region" description="Helical" evidence="1">
    <location>
        <begin position="7"/>
        <end position="27"/>
    </location>
</feature>
<evidence type="ECO:0000313" key="2">
    <source>
        <dbReference type="EMBL" id="MCQ4636924.1"/>
    </source>
</evidence>
<feature type="transmembrane region" description="Helical" evidence="1">
    <location>
        <begin position="47"/>
        <end position="66"/>
    </location>
</feature>
<gene>
    <name evidence="2" type="ORF">NE619_09290</name>
</gene>
<keyword evidence="1" id="KW-0812">Transmembrane</keyword>
<dbReference type="EMBL" id="JANFXK010000009">
    <property type="protein sequence ID" value="MCQ4636924.1"/>
    <property type="molecule type" value="Genomic_DNA"/>
</dbReference>